<accession>A0A918PWU3</accession>
<gene>
    <name evidence="1" type="ORF">GCM10010387_16120</name>
</gene>
<protein>
    <recommendedName>
        <fullName evidence="3">DUF3307 domain-containing protein</fullName>
    </recommendedName>
</protein>
<evidence type="ECO:0008006" key="3">
    <source>
        <dbReference type="Google" id="ProtNLM"/>
    </source>
</evidence>
<reference evidence="1" key="1">
    <citation type="journal article" date="2014" name="Int. J. Syst. Evol. Microbiol.">
        <title>Complete genome sequence of Corynebacterium casei LMG S-19264T (=DSM 44701T), isolated from a smear-ripened cheese.</title>
        <authorList>
            <consortium name="US DOE Joint Genome Institute (JGI-PGF)"/>
            <person name="Walter F."/>
            <person name="Albersmeier A."/>
            <person name="Kalinowski J."/>
            <person name="Ruckert C."/>
        </authorList>
    </citation>
    <scope>NUCLEOTIDE SEQUENCE</scope>
    <source>
        <strain evidence="1">JCM 4988</strain>
    </source>
</reference>
<keyword evidence="2" id="KW-1185">Reference proteome</keyword>
<comment type="caution">
    <text evidence="1">The sequence shown here is derived from an EMBL/GenBank/DDBJ whole genome shotgun (WGS) entry which is preliminary data.</text>
</comment>
<dbReference type="EMBL" id="BMWG01000003">
    <property type="protein sequence ID" value="GGZ23692.1"/>
    <property type="molecule type" value="Genomic_DNA"/>
</dbReference>
<dbReference type="Proteomes" id="UP000630936">
    <property type="component" value="Unassembled WGS sequence"/>
</dbReference>
<dbReference type="AlphaFoldDB" id="A0A918PWU3"/>
<name>A0A918PWU3_9ACTN</name>
<organism evidence="1 2">
    <name type="scientific">Streptomyces inusitatus</name>
    <dbReference type="NCBI Taxonomy" id="68221"/>
    <lineage>
        <taxon>Bacteria</taxon>
        <taxon>Bacillati</taxon>
        <taxon>Actinomycetota</taxon>
        <taxon>Actinomycetes</taxon>
        <taxon>Kitasatosporales</taxon>
        <taxon>Streptomycetaceae</taxon>
        <taxon>Streptomyces</taxon>
    </lineage>
</organism>
<evidence type="ECO:0000313" key="1">
    <source>
        <dbReference type="EMBL" id="GGZ23692.1"/>
    </source>
</evidence>
<dbReference type="RefSeq" id="WP_190122230.1">
    <property type="nucleotide sequence ID" value="NZ_BMWG01000003.1"/>
</dbReference>
<sequence>MATSAAARFAAAYAVLTAAHEVGDYIVQRDEEAESKGKPGPEGAAACARHVLSYTATQGAALWAVNRAFGLGLRPGRAFAGLALSAATHYAVDRCAGHWAEEGDDAPLLVRAAHATGKSNWLSRDPGAGALLDQAWHKGCIALAAAVAAGHG</sequence>
<proteinExistence type="predicted"/>
<evidence type="ECO:0000313" key="2">
    <source>
        <dbReference type="Proteomes" id="UP000630936"/>
    </source>
</evidence>
<reference evidence="1" key="2">
    <citation type="submission" date="2020-09" db="EMBL/GenBank/DDBJ databases">
        <authorList>
            <person name="Sun Q."/>
            <person name="Ohkuma M."/>
        </authorList>
    </citation>
    <scope>NUCLEOTIDE SEQUENCE</scope>
    <source>
        <strain evidence="1">JCM 4988</strain>
    </source>
</reference>